<dbReference type="Proteomes" id="UP001212997">
    <property type="component" value="Unassembled WGS sequence"/>
</dbReference>
<evidence type="ECO:0000256" key="1">
    <source>
        <dbReference type="SAM" id="MobiDB-lite"/>
    </source>
</evidence>
<feature type="chain" id="PRO_5042118275" evidence="3">
    <location>
        <begin position="23"/>
        <end position="269"/>
    </location>
</feature>
<keyword evidence="5" id="KW-1185">Reference proteome</keyword>
<feature type="signal peptide" evidence="3">
    <location>
        <begin position="1"/>
        <end position="22"/>
    </location>
</feature>
<dbReference type="PANTHER" id="PTHR34862:SF1">
    <property type="entry name" value="SPARK DOMAIN-CONTAINING PROTEIN"/>
    <property type="match status" value="1"/>
</dbReference>
<dbReference type="EMBL" id="JANAWD010000056">
    <property type="protein sequence ID" value="KAJ3488949.1"/>
    <property type="molecule type" value="Genomic_DNA"/>
</dbReference>
<reference evidence="4" key="1">
    <citation type="submission" date="2022-07" db="EMBL/GenBank/DDBJ databases">
        <title>Genome Sequence of Physisporinus lineatus.</title>
        <authorList>
            <person name="Buettner E."/>
        </authorList>
    </citation>
    <scope>NUCLEOTIDE SEQUENCE</scope>
    <source>
        <strain evidence="4">VT162</strain>
    </source>
</reference>
<evidence type="ECO:0000256" key="3">
    <source>
        <dbReference type="SAM" id="SignalP"/>
    </source>
</evidence>
<protein>
    <submittedName>
        <fullName evidence="4">Uncharacterized protein</fullName>
    </submittedName>
</protein>
<keyword evidence="2" id="KW-0812">Transmembrane</keyword>
<evidence type="ECO:0000256" key="2">
    <source>
        <dbReference type="SAM" id="Phobius"/>
    </source>
</evidence>
<evidence type="ECO:0000313" key="5">
    <source>
        <dbReference type="Proteomes" id="UP001212997"/>
    </source>
</evidence>
<feature type="region of interest" description="Disordered" evidence="1">
    <location>
        <begin position="222"/>
        <end position="241"/>
    </location>
</feature>
<keyword evidence="2" id="KW-1133">Transmembrane helix</keyword>
<gene>
    <name evidence="4" type="ORF">NLI96_g2500</name>
</gene>
<feature type="transmembrane region" description="Helical" evidence="2">
    <location>
        <begin position="247"/>
        <end position="268"/>
    </location>
</feature>
<proteinExistence type="predicted"/>
<sequence length="269" mass="27007">MIAMKRTGVLAVIAAGVGFASSQSLSSQCQSGLTQLVLSSDTTCLNAQALVAVVTADSSTSLVNPINNWLTGLCAQPACSNSTLATVVTAIVNNCQSDISSLGLGNVSASELTSVVQQAYPTVRKVLCLSNSGNNNTLCATETLTNIQNSVGTLSKSGVESLVNQLSNGQIPNVPSSALCTDCNKESFNIIKADFPDLVSSQVVSEVSGECGATFVDGADPSSVTQSANTGTATPQSAASNDGVSSLGALGGILVSSIITVATGFAFIA</sequence>
<organism evidence="4 5">
    <name type="scientific">Meripilus lineatus</name>
    <dbReference type="NCBI Taxonomy" id="2056292"/>
    <lineage>
        <taxon>Eukaryota</taxon>
        <taxon>Fungi</taxon>
        <taxon>Dikarya</taxon>
        <taxon>Basidiomycota</taxon>
        <taxon>Agaricomycotina</taxon>
        <taxon>Agaricomycetes</taxon>
        <taxon>Polyporales</taxon>
        <taxon>Meripilaceae</taxon>
        <taxon>Meripilus</taxon>
    </lineage>
</organism>
<keyword evidence="2" id="KW-0472">Membrane</keyword>
<evidence type="ECO:0000313" key="4">
    <source>
        <dbReference type="EMBL" id="KAJ3488949.1"/>
    </source>
</evidence>
<keyword evidence="3" id="KW-0732">Signal</keyword>
<dbReference type="AlphaFoldDB" id="A0AAD5YGJ3"/>
<accession>A0AAD5YGJ3</accession>
<dbReference type="PANTHER" id="PTHR34862">
    <property type="entry name" value="SPARK DOMAIN-CONTAINING PROTEIN"/>
    <property type="match status" value="1"/>
</dbReference>
<name>A0AAD5YGJ3_9APHY</name>
<comment type="caution">
    <text evidence="4">The sequence shown here is derived from an EMBL/GenBank/DDBJ whole genome shotgun (WGS) entry which is preliminary data.</text>
</comment>